<dbReference type="GO" id="GO:0052689">
    <property type="term" value="F:carboxylic ester hydrolase activity"/>
    <property type="evidence" value="ECO:0007669"/>
    <property type="project" value="UniProtKB-KW"/>
</dbReference>
<evidence type="ECO:0000256" key="2">
    <source>
        <dbReference type="ARBA" id="ARBA00007534"/>
    </source>
</evidence>
<evidence type="ECO:0000256" key="5">
    <source>
        <dbReference type="ARBA" id="ARBA00022729"/>
    </source>
</evidence>
<dbReference type="EMBL" id="HG964446">
    <property type="protein sequence ID" value="CDO89771.1"/>
    <property type="molecule type" value="Genomic_DNA"/>
</dbReference>
<dbReference type="eggNOG" id="ENOG5030PZC">
    <property type="taxonomic scope" value="Bacteria"/>
</dbReference>
<keyword evidence="6 8" id="KW-0378">Hydrolase</keyword>
<dbReference type="InterPro" id="IPR029058">
    <property type="entry name" value="AB_hydrolase_fold"/>
</dbReference>
<evidence type="ECO:0000256" key="8">
    <source>
        <dbReference type="RuleBase" id="RU361263"/>
    </source>
</evidence>
<dbReference type="Gene3D" id="3.40.50.1820">
    <property type="entry name" value="alpha/beta hydrolase"/>
    <property type="match status" value="1"/>
</dbReference>
<dbReference type="STRING" id="47839.BN973_04154"/>
<dbReference type="InterPro" id="IPR043580">
    <property type="entry name" value="CUTINASE_1"/>
</dbReference>
<reference evidence="9" key="2">
    <citation type="submission" date="2014-04" db="EMBL/GenBank/DDBJ databases">
        <authorList>
            <person name="Xu Y.W."/>
            <person name="Yang Q."/>
        </authorList>
    </citation>
    <scope>NUCLEOTIDE SEQUENCE</scope>
    <source>
        <strain evidence="9">DSM 44626</strain>
    </source>
</reference>
<dbReference type="Proteomes" id="UP000028880">
    <property type="component" value="Unassembled WGS sequence"/>
</dbReference>
<evidence type="ECO:0000256" key="4">
    <source>
        <dbReference type="ARBA" id="ARBA00022525"/>
    </source>
</evidence>
<evidence type="ECO:0000256" key="1">
    <source>
        <dbReference type="ARBA" id="ARBA00004613"/>
    </source>
</evidence>
<protein>
    <recommendedName>
        <fullName evidence="8">Cutinase</fullName>
        <ecNumber evidence="8">3.1.1.-</ecNumber>
    </recommendedName>
</protein>
<dbReference type="SMART" id="SM01110">
    <property type="entry name" value="Cutinase"/>
    <property type="match status" value="1"/>
</dbReference>
<comment type="function">
    <text evidence="8">Catalyzes the hydrolysis of complex carboxylic polyesters found in the cell wall of plants. Degrades cutin, a macromolecule that forms the structure of the plant cuticle.</text>
</comment>
<name>A0A024K1J3_9MYCO</name>
<evidence type="ECO:0000256" key="7">
    <source>
        <dbReference type="ARBA" id="ARBA00023157"/>
    </source>
</evidence>
<evidence type="ECO:0000256" key="3">
    <source>
        <dbReference type="ARBA" id="ARBA00022487"/>
    </source>
</evidence>
<evidence type="ECO:0000256" key="6">
    <source>
        <dbReference type="ARBA" id="ARBA00022801"/>
    </source>
</evidence>
<comment type="similarity">
    <text evidence="2 8">Belongs to the cutinase family.</text>
</comment>
<dbReference type="OrthoDB" id="3690529at2"/>
<dbReference type="PROSITE" id="PS00155">
    <property type="entry name" value="CUTINASE_1"/>
    <property type="match status" value="1"/>
</dbReference>
<dbReference type="AlphaFoldDB" id="A0A024K1J3"/>
<dbReference type="InterPro" id="IPR000675">
    <property type="entry name" value="Cutinase/axe"/>
</dbReference>
<feature type="signal peptide" evidence="8">
    <location>
        <begin position="1"/>
        <end position="38"/>
    </location>
</feature>
<proteinExistence type="inferred from homology"/>
<dbReference type="HOGENOM" id="CLU_040058_3_0_11"/>
<keyword evidence="3 8" id="KW-0719">Serine esterase</keyword>
<dbReference type="EC" id="3.1.1.-" evidence="8"/>
<keyword evidence="5 8" id="KW-0732">Signal</keyword>
<accession>A0A024K1J3</accession>
<sequence length="235" mass="23795" precursor="true">MCQHGGVNARQFASSLGVAVLTWAAPLNAITLVAPASAAPCPDVEVTFARATNEPPGVGVVGQQFIDALRSQVGGRSIGVYPVNYPAGEDFAPSASAGGSDVHAHVQSMVASCPATKLVLGGYSLGAMAIDEATIARAPIAGLIPDILTADQADHVAALALFGNPSDRYLGAPVNEVSPWYGAKAIDLCAPGDPVCTPGGALALPSHDELFSPVHLSYAHSGMPSQAATFVASRL</sequence>
<reference evidence="9" key="1">
    <citation type="journal article" date="2014" name="Genome Announc.">
        <title>Draft Genome Sequence of Mycobacterium triplex DSM 44626.</title>
        <authorList>
            <person name="Sassi M."/>
            <person name="Croce O."/>
            <person name="Robert C."/>
            <person name="Raoult D."/>
            <person name="Drancourt M."/>
        </authorList>
    </citation>
    <scope>NUCLEOTIDE SEQUENCE [LARGE SCALE GENOMIC DNA]</scope>
    <source>
        <strain evidence="9">DSM 44626</strain>
    </source>
</reference>
<dbReference type="PANTHER" id="PTHR33630:SF9">
    <property type="entry name" value="CUTINASE 4"/>
    <property type="match status" value="1"/>
</dbReference>
<dbReference type="Pfam" id="PF01083">
    <property type="entry name" value="Cutinase"/>
    <property type="match status" value="1"/>
</dbReference>
<evidence type="ECO:0000313" key="9">
    <source>
        <dbReference type="EMBL" id="CDO89771.1"/>
    </source>
</evidence>
<keyword evidence="7" id="KW-1015">Disulfide bond</keyword>
<keyword evidence="4 8" id="KW-0964">Secreted</keyword>
<dbReference type="SUPFAM" id="SSF53474">
    <property type="entry name" value="alpha/beta-Hydrolases"/>
    <property type="match status" value="1"/>
</dbReference>
<gene>
    <name evidence="9" type="ORF">BN973_04154</name>
</gene>
<organism evidence="9">
    <name type="scientific">Mycobacterium triplex</name>
    <dbReference type="NCBI Taxonomy" id="47839"/>
    <lineage>
        <taxon>Bacteria</taxon>
        <taxon>Bacillati</taxon>
        <taxon>Actinomycetota</taxon>
        <taxon>Actinomycetes</taxon>
        <taxon>Mycobacteriales</taxon>
        <taxon>Mycobacteriaceae</taxon>
        <taxon>Mycobacterium</taxon>
        <taxon>Mycobacterium simiae complex</taxon>
    </lineage>
</organism>
<dbReference type="GO" id="GO:0005576">
    <property type="term" value="C:extracellular region"/>
    <property type="evidence" value="ECO:0007669"/>
    <property type="project" value="UniProtKB-SubCell"/>
</dbReference>
<feature type="chain" id="PRO_5005101747" description="Cutinase" evidence="8">
    <location>
        <begin position="39"/>
        <end position="235"/>
    </location>
</feature>
<comment type="subcellular location">
    <subcellularLocation>
        <location evidence="1 8">Secreted</location>
    </subcellularLocation>
</comment>
<dbReference type="PANTHER" id="PTHR33630">
    <property type="entry name" value="CUTINASE RV1984C-RELATED-RELATED"/>
    <property type="match status" value="1"/>
</dbReference>